<evidence type="ECO:0000313" key="11">
    <source>
        <dbReference type="Proteomes" id="UP001497392"/>
    </source>
</evidence>
<evidence type="ECO:0000256" key="8">
    <source>
        <dbReference type="ARBA" id="ARBA00030268"/>
    </source>
</evidence>
<dbReference type="Proteomes" id="UP001497392">
    <property type="component" value="Unassembled WGS sequence"/>
</dbReference>
<evidence type="ECO:0000256" key="7">
    <source>
        <dbReference type="ARBA" id="ARBA00023146"/>
    </source>
</evidence>
<evidence type="ECO:0000256" key="2">
    <source>
        <dbReference type="ARBA" id="ARBA00013161"/>
    </source>
</evidence>
<evidence type="ECO:0000256" key="1">
    <source>
        <dbReference type="ARBA" id="ARBA00005594"/>
    </source>
</evidence>
<proteinExistence type="inferred from homology"/>
<accession>A0ABP1FSZ9</accession>
<dbReference type="CDD" id="cd00806">
    <property type="entry name" value="TrpRS_core"/>
    <property type="match status" value="1"/>
</dbReference>
<evidence type="ECO:0000256" key="9">
    <source>
        <dbReference type="RuleBase" id="RU363036"/>
    </source>
</evidence>
<dbReference type="EMBL" id="CAXHTA020000008">
    <property type="protein sequence ID" value="CAL5223036.1"/>
    <property type="molecule type" value="Genomic_DNA"/>
</dbReference>
<keyword evidence="3 9" id="KW-0436">Ligase</keyword>
<evidence type="ECO:0000256" key="6">
    <source>
        <dbReference type="ARBA" id="ARBA00022917"/>
    </source>
</evidence>
<dbReference type="PANTHER" id="PTHR10055:SF1">
    <property type="entry name" value="TRYPTOPHAN--TRNA LIGASE, CYTOPLASMIC"/>
    <property type="match status" value="1"/>
</dbReference>
<dbReference type="PANTHER" id="PTHR10055">
    <property type="entry name" value="TRYPTOPHANYL-TRNA SYNTHETASE"/>
    <property type="match status" value="1"/>
</dbReference>
<comment type="similarity">
    <text evidence="1 9">Belongs to the class-I aminoacyl-tRNA synthetase family.</text>
</comment>
<gene>
    <name evidence="10" type="primary">g5491</name>
    <name evidence="10" type="ORF">VP750_LOCUS4695</name>
</gene>
<dbReference type="Gene3D" id="1.10.240.10">
    <property type="entry name" value="Tyrosyl-Transfer RNA Synthetase"/>
    <property type="match status" value="1"/>
</dbReference>
<evidence type="ECO:0000256" key="5">
    <source>
        <dbReference type="ARBA" id="ARBA00022840"/>
    </source>
</evidence>
<name>A0ABP1FSZ9_9CHLO</name>
<dbReference type="NCBIfam" id="TIGR00233">
    <property type="entry name" value="trpS"/>
    <property type="match status" value="1"/>
</dbReference>
<dbReference type="PROSITE" id="PS00178">
    <property type="entry name" value="AA_TRNA_LIGASE_I"/>
    <property type="match status" value="1"/>
</dbReference>
<evidence type="ECO:0000256" key="4">
    <source>
        <dbReference type="ARBA" id="ARBA00022741"/>
    </source>
</evidence>
<evidence type="ECO:0000313" key="10">
    <source>
        <dbReference type="EMBL" id="CAL5223036.1"/>
    </source>
</evidence>
<keyword evidence="7 9" id="KW-0030">Aminoacyl-tRNA synthetase</keyword>
<dbReference type="InterPro" id="IPR002306">
    <property type="entry name" value="Trp-tRNA-ligase"/>
</dbReference>
<dbReference type="PRINTS" id="PR01039">
    <property type="entry name" value="TRNASYNTHTRP"/>
</dbReference>
<reference evidence="10 11" key="1">
    <citation type="submission" date="2024-06" db="EMBL/GenBank/DDBJ databases">
        <authorList>
            <person name="Kraege A."/>
            <person name="Thomma B."/>
        </authorList>
    </citation>
    <scope>NUCLEOTIDE SEQUENCE [LARGE SCALE GENOMIC DNA]</scope>
</reference>
<dbReference type="EC" id="6.1.1.2" evidence="2"/>
<dbReference type="InterPro" id="IPR001412">
    <property type="entry name" value="aa-tRNA-synth_I_CS"/>
</dbReference>
<keyword evidence="11" id="KW-1185">Reference proteome</keyword>
<organism evidence="10 11">
    <name type="scientific">Coccomyxa viridis</name>
    <dbReference type="NCBI Taxonomy" id="1274662"/>
    <lineage>
        <taxon>Eukaryota</taxon>
        <taxon>Viridiplantae</taxon>
        <taxon>Chlorophyta</taxon>
        <taxon>core chlorophytes</taxon>
        <taxon>Trebouxiophyceae</taxon>
        <taxon>Trebouxiophyceae incertae sedis</taxon>
        <taxon>Coccomyxaceae</taxon>
        <taxon>Coccomyxa</taxon>
    </lineage>
</organism>
<dbReference type="Pfam" id="PF00579">
    <property type="entry name" value="tRNA-synt_1b"/>
    <property type="match status" value="1"/>
</dbReference>
<protein>
    <recommendedName>
        <fullName evidence="2">tryptophan--tRNA ligase</fullName>
        <ecNumber evidence="2">6.1.1.2</ecNumber>
    </recommendedName>
    <alternativeName>
        <fullName evidence="8">Tryptophanyl-tRNA synthetase</fullName>
    </alternativeName>
</protein>
<dbReference type="InterPro" id="IPR014729">
    <property type="entry name" value="Rossmann-like_a/b/a_fold"/>
</dbReference>
<dbReference type="InterPro" id="IPR002305">
    <property type="entry name" value="aa-tRNA-synth_Ic"/>
</dbReference>
<dbReference type="Gene3D" id="3.40.50.620">
    <property type="entry name" value="HUPs"/>
    <property type="match status" value="1"/>
</dbReference>
<sequence>MDAHNGQDQEVNPWEVKGDANGKIDYEKLQKKFGCSRLTQDLVARIEKLTGRPAHLLLRRGVFYAHRDLEELLNAYEKGEPFYLYTGRGPSSEALHLGHLIPFQFTKWLQDAFNVPLVIQITDDEKRLWRNLSADEAYRLGKENVKDIIACGFDPEKTFIFSDYDYMGGMFYRNIIEISAAVTMSTRKAIFGFSFDSNIGQMSFPAVQAAPCFPTSFPHMFGTRKAIRCLIPCAIDQDPYFRMTRDVAPKLGYIKPALIESSFFPALQGEGGKMSASDPNSAIFVTDTAPQIKKKINKFAFSGGGADADEQREKGANLDVDVSWKYLQFFLDDDEELKKIGEQYGSGSMMTGKVKARLIEVLQKLVAQHQEYRAKVTADVVERFTSPRKMDNLFAGLKLVGES</sequence>
<keyword evidence="5 9" id="KW-0067">ATP-binding</keyword>
<dbReference type="SUPFAM" id="SSF52374">
    <property type="entry name" value="Nucleotidylyl transferase"/>
    <property type="match status" value="1"/>
</dbReference>
<comment type="caution">
    <text evidence="10">The sequence shown here is derived from an EMBL/GenBank/DDBJ whole genome shotgun (WGS) entry which is preliminary data.</text>
</comment>
<keyword evidence="4 9" id="KW-0547">Nucleotide-binding</keyword>
<evidence type="ECO:0000256" key="3">
    <source>
        <dbReference type="ARBA" id="ARBA00022598"/>
    </source>
</evidence>
<keyword evidence="6 9" id="KW-0648">Protein biosynthesis</keyword>